<sequence length="252" mass="28019">MSIDSKSIIFNVRMKPSTRLKSSKLPTSREQRQHSQFIRLKLCRQHFPKQKQSLIWHPMLSIPINHHIPTNHISLLHSVKQFAGRLNCPSFRIASDHRSQRNQTLLRHCIKQLPCTHNIAGSCVNIHKTSPDIQIRIEPELNRLGMECFSGLKRASFHNSGEGEAIGFNAIGEHLGEVHEGKVLKTQLGMAVDNGGPEVDSGVVGAVEKGDGVVEAAERGVRALELEVQDWVVVETVAEEKGVNLEKVVAGF</sequence>
<evidence type="ECO:0000313" key="2">
    <source>
        <dbReference type="Proteomes" id="UP000315295"/>
    </source>
</evidence>
<dbReference type="AlphaFoldDB" id="A0A540NNE9"/>
<gene>
    <name evidence="1" type="ORF">C1H46_002223</name>
</gene>
<keyword evidence="2" id="KW-1185">Reference proteome</keyword>
<reference evidence="1 2" key="1">
    <citation type="journal article" date="2019" name="G3 (Bethesda)">
        <title>Sequencing of a Wild Apple (Malus baccata) Genome Unravels the Differences Between Cultivated and Wild Apple Species Regarding Disease Resistance and Cold Tolerance.</title>
        <authorList>
            <person name="Chen X."/>
        </authorList>
    </citation>
    <scope>NUCLEOTIDE SEQUENCE [LARGE SCALE GENOMIC DNA]</scope>
    <source>
        <strain evidence="2">cv. Shandingzi</strain>
        <tissue evidence="1">Leaves</tissue>
    </source>
</reference>
<protein>
    <submittedName>
        <fullName evidence="1">Uncharacterized protein</fullName>
    </submittedName>
</protein>
<proteinExistence type="predicted"/>
<dbReference type="Proteomes" id="UP000315295">
    <property type="component" value="Unassembled WGS sequence"/>
</dbReference>
<evidence type="ECO:0000313" key="1">
    <source>
        <dbReference type="EMBL" id="TQE12153.1"/>
    </source>
</evidence>
<name>A0A540NNE9_MALBA</name>
<dbReference type="EMBL" id="VIEB01000022">
    <property type="protein sequence ID" value="TQE12153.1"/>
    <property type="molecule type" value="Genomic_DNA"/>
</dbReference>
<organism evidence="1 2">
    <name type="scientific">Malus baccata</name>
    <name type="common">Siberian crab apple</name>
    <name type="synonym">Pyrus baccata</name>
    <dbReference type="NCBI Taxonomy" id="106549"/>
    <lineage>
        <taxon>Eukaryota</taxon>
        <taxon>Viridiplantae</taxon>
        <taxon>Streptophyta</taxon>
        <taxon>Embryophyta</taxon>
        <taxon>Tracheophyta</taxon>
        <taxon>Spermatophyta</taxon>
        <taxon>Magnoliopsida</taxon>
        <taxon>eudicotyledons</taxon>
        <taxon>Gunneridae</taxon>
        <taxon>Pentapetalae</taxon>
        <taxon>rosids</taxon>
        <taxon>fabids</taxon>
        <taxon>Rosales</taxon>
        <taxon>Rosaceae</taxon>
        <taxon>Amygdaloideae</taxon>
        <taxon>Maleae</taxon>
        <taxon>Malus</taxon>
    </lineage>
</organism>
<accession>A0A540NNE9</accession>
<comment type="caution">
    <text evidence="1">The sequence shown here is derived from an EMBL/GenBank/DDBJ whole genome shotgun (WGS) entry which is preliminary data.</text>
</comment>